<dbReference type="STRING" id="1604334.SAMN05421546_0637"/>
<dbReference type="AlphaFoldDB" id="A0A1N6PJA0"/>
<keyword evidence="3" id="KW-1185">Reference proteome</keyword>
<evidence type="ECO:0000313" key="2">
    <source>
        <dbReference type="EMBL" id="SIQ04367.1"/>
    </source>
</evidence>
<accession>A0A1N6PJA0</accession>
<evidence type="ECO:0000256" key="1">
    <source>
        <dbReference type="SAM" id="SignalP"/>
    </source>
</evidence>
<evidence type="ECO:0000313" key="3">
    <source>
        <dbReference type="Proteomes" id="UP000241788"/>
    </source>
</evidence>
<sequence>MPFPSSRSAGCLLACALVLGLASVLAGCNQPSELPDTQIAGLMIDADLDEISGIAASRREDGVLWAIDDSGKPANLYAISHRGNRLATFKIEGVKKTDWEDIASFELDGKPYLLIADTGDNGGIRKTLSLHVVEEPQDIEAGGSLKPAWSIQFRWPDGARDCEAIAVDAQRNEILLITKKRQPPQLYTLQLRADDRKKAPKTLTARLAGTLAGVPQAEANERRDNPSMARLRSQVTAAGINPQRDAIAVLTYANLLVYTRQGDDTWAQTVARPPLVVRMMLLPQPEAVTFSRGGKGIYATGEFSPAPILYLPDRR</sequence>
<feature type="chain" id="PRO_5012862362" evidence="1">
    <location>
        <begin position="27"/>
        <end position="315"/>
    </location>
</feature>
<gene>
    <name evidence="2" type="ORF">SAMN05421546_0637</name>
</gene>
<dbReference type="PROSITE" id="PS51257">
    <property type="entry name" value="PROKAR_LIPOPROTEIN"/>
    <property type="match status" value="1"/>
</dbReference>
<proteinExistence type="predicted"/>
<keyword evidence="1" id="KW-0732">Signal</keyword>
<organism evidence="2 3">
    <name type="scientific">Solilutibacter tolerans</name>
    <dbReference type="NCBI Taxonomy" id="1604334"/>
    <lineage>
        <taxon>Bacteria</taxon>
        <taxon>Pseudomonadati</taxon>
        <taxon>Pseudomonadota</taxon>
        <taxon>Gammaproteobacteria</taxon>
        <taxon>Lysobacterales</taxon>
        <taxon>Lysobacteraceae</taxon>
        <taxon>Solilutibacter</taxon>
    </lineage>
</organism>
<name>A0A1N6PJA0_9GAMM</name>
<dbReference type="RefSeq" id="WP_165688538.1">
    <property type="nucleotide sequence ID" value="NZ_FTLW01000001.1"/>
</dbReference>
<feature type="signal peptide" evidence="1">
    <location>
        <begin position="1"/>
        <end position="26"/>
    </location>
</feature>
<dbReference type="EMBL" id="FTLW01000001">
    <property type="protein sequence ID" value="SIQ04367.1"/>
    <property type="molecule type" value="Genomic_DNA"/>
</dbReference>
<dbReference type="Proteomes" id="UP000241788">
    <property type="component" value="Unassembled WGS sequence"/>
</dbReference>
<reference evidence="3" key="1">
    <citation type="submission" date="2017-01" db="EMBL/GenBank/DDBJ databases">
        <authorList>
            <person name="Varghese N."/>
            <person name="Submissions S."/>
        </authorList>
    </citation>
    <scope>NUCLEOTIDE SEQUENCE [LARGE SCALE GENOMIC DNA]</scope>
    <source>
        <strain evidence="3">UM1</strain>
    </source>
</reference>
<protein>
    <submittedName>
        <fullName evidence="2">SdiA-regulated</fullName>
    </submittedName>
</protein>